<evidence type="ECO:0000313" key="5">
    <source>
        <dbReference type="Proteomes" id="UP000249522"/>
    </source>
</evidence>
<dbReference type="CDD" id="cd01148">
    <property type="entry name" value="TroA_a"/>
    <property type="match status" value="1"/>
</dbReference>
<dbReference type="PROSITE" id="PS50983">
    <property type="entry name" value="FE_B12_PBP"/>
    <property type="match status" value="1"/>
</dbReference>
<reference evidence="4 5" key="1">
    <citation type="submission" date="2018-06" db="EMBL/GenBank/DDBJ databases">
        <title>Paenibacillus imtechensis sp. nov.</title>
        <authorList>
            <person name="Pinnaka A.K."/>
            <person name="Singh H."/>
            <person name="Kaur M."/>
        </authorList>
    </citation>
    <scope>NUCLEOTIDE SEQUENCE [LARGE SCALE GENOMIC DNA]</scope>
    <source>
        <strain evidence="4 5">SMB1</strain>
    </source>
</reference>
<feature type="signal peptide" evidence="2">
    <location>
        <begin position="1"/>
        <end position="22"/>
    </location>
</feature>
<accession>A0A2W1LQ55</accession>
<organism evidence="4 5">
    <name type="scientific">Paenibacillus sambharensis</name>
    <dbReference type="NCBI Taxonomy" id="1803190"/>
    <lineage>
        <taxon>Bacteria</taxon>
        <taxon>Bacillati</taxon>
        <taxon>Bacillota</taxon>
        <taxon>Bacilli</taxon>
        <taxon>Bacillales</taxon>
        <taxon>Paenibacillaceae</taxon>
        <taxon>Paenibacillus</taxon>
    </lineage>
</organism>
<sequence>MKEYRRVMLMALIIMLAGMAAACGQQEVPASLTVGTAANQSGNAGGSESVIIENSGRTITFEEAPKRAVSLNQHATEIMLALGLEDSMIGTAYLDDQIHPKYQAAYDKVPVLSDQYPSQEVFLGAEPDFAYAGWKSAFSDKALGSTEHLESMGIKSYIQESSNMNGPTMEDVFRDIKNIGSIFRVEERAEKLVADMEAKIEAVHAKVADIETPARVFVYDSGEKEPFTAAQNFMNEMITLAGGSNIFNEINKGWATVTWEEVVNRNPEIIVIVDYGDTTVEQKKEFLQNYAALQDVTAIKEQRFIVLPLSACAEGIRGPETVETLAKHMYPEKFE</sequence>
<dbReference type="PROSITE" id="PS51257">
    <property type="entry name" value="PROKAR_LIPOPROTEIN"/>
    <property type="match status" value="1"/>
</dbReference>
<dbReference type="SUPFAM" id="SSF53807">
    <property type="entry name" value="Helical backbone' metal receptor"/>
    <property type="match status" value="1"/>
</dbReference>
<evidence type="ECO:0000256" key="1">
    <source>
        <dbReference type="ARBA" id="ARBA00008814"/>
    </source>
</evidence>
<dbReference type="RefSeq" id="WP_111145399.1">
    <property type="nucleotide sequence ID" value="NZ_QKRB01000031.1"/>
</dbReference>
<keyword evidence="5" id="KW-1185">Reference proteome</keyword>
<dbReference type="InterPro" id="IPR050902">
    <property type="entry name" value="ABC_Transporter_SBP"/>
</dbReference>
<keyword evidence="2" id="KW-0732">Signal</keyword>
<evidence type="ECO:0000259" key="3">
    <source>
        <dbReference type="PROSITE" id="PS50983"/>
    </source>
</evidence>
<protein>
    <submittedName>
        <fullName evidence="4">Fe3+-hydroxamate ABC transporter substrate-binding protein</fullName>
    </submittedName>
</protein>
<gene>
    <name evidence="4" type="ORF">DNH61_04040</name>
</gene>
<dbReference type="PANTHER" id="PTHR30535">
    <property type="entry name" value="VITAMIN B12-BINDING PROTEIN"/>
    <property type="match status" value="1"/>
</dbReference>
<dbReference type="Proteomes" id="UP000249522">
    <property type="component" value="Unassembled WGS sequence"/>
</dbReference>
<dbReference type="EMBL" id="QKRB01000031">
    <property type="protein sequence ID" value="PZD97072.1"/>
    <property type="molecule type" value="Genomic_DNA"/>
</dbReference>
<feature type="chain" id="PRO_5015894592" evidence="2">
    <location>
        <begin position="23"/>
        <end position="335"/>
    </location>
</feature>
<feature type="domain" description="Fe/B12 periplasmic-binding" evidence="3">
    <location>
        <begin position="67"/>
        <end position="335"/>
    </location>
</feature>
<name>A0A2W1LQ55_9BACL</name>
<comment type="caution">
    <text evidence="4">The sequence shown here is derived from an EMBL/GenBank/DDBJ whole genome shotgun (WGS) entry which is preliminary data.</text>
</comment>
<dbReference type="PANTHER" id="PTHR30535:SF7">
    <property type="entry name" value="IRON(III) DICITRATE-BINDING PROTEIN"/>
    <property type="match status" value="1"/>
</dbReference>
<dbReference type="OrthoDB" id="356537at2"/>
<dbReference type="Pfam" id="PF01497">
    <property type="entry name" value="Peripla_BP_2"/>
    <property type="match status" value="1"/>
</dbReference>
<evidence type="ECO:0000256" key="2">
    <source>
        <dbReference type="SAM" id="SignalP"/>
    </source>
</evidence>
<dbReference type="AlphaFoldDB" id="A0A2W1LQ55"/>
<proteinExistence type="inferred from homology"/>
<dbReference type="Gene3D" id="3.40.50.1980">
    <property type="entry name" value="Nitrogenase molybdenum iron protein domain"/>
    <property type="match status" value="2"/>
</dbReference>
<evidence type="ECO:0000313" key="4">
    <source>
        <dbReference type="EMBL" id="PZD97072.1"/>
    </source>
</evidence>
<dbReference type="InterPro" id="IPR002491">
    <property type="entry name" value="ABC_transptr_periplasmic_BD"/>
</dbReference>
<comment type="similarity">
    <text evidence="1">Belongs to the bacterial solute-binding protein 8 family.</text>
</comment>